<gene>
    <name evidence="3" type="ORF">IAA52_12545</name>
</gene>
<dbReference type="Pfam" id="PF04851">
    <property type="entry name" value="ResIII"/>
    <property type="match status" value="1"/>
</dbReference>
<evidence type="ECO:0000256" key="1">
    <source>
        <dbReference type="SAM" id="MobiDB-lite"/>
    </source>
</evidence>
<dbReference type="GO" id="GO:0005524">
    <property type="term" value="F:ATP binding"/>
    <property type="evidence" value="ECO:0007669"/>
    <property type="project" value="InterPro"/>
</dbReference>
<accession>A0A9D0ZNK2</accession>
<dbReference type="PANTHER" id="PTHR47396:SF1">
    <property type="entry name" value="ATP-DEPENDENT HELICASE IRC3-RELATED"/>
    <property type="match status" value="1"/>
</dbReference>
<feature type="domain" description="Helicase/UvrB N-terminal" evidence="2">
    <location>
        <begin position="1"/>
        <end position="245"/>
    </location>
</feature>
<reference evidence="3" key="1">
    <citation type="submission" date="2020-10" db="EMBL/GenBank/DDBJ databases">
        <authorList>
            <person name="Gilroy R."/>
        </authorList>
    </citation>
    <scope>NUCLEOTIDE SEQUENCE</scope>
    <source>
        <strain evidence="3">ChiSjej6B24-2974</strain>
    </source>
</reference>
<dbReference type="PANTHER" id="PTHR47396">
    <property type="entry name" value="TYPE I RESTRICTION ENZYME ECOKI R PROTEIN"/>
    <property type="match status" value="1"/>
</dbReference>
<dbReference type="GO" id="GO:0005829">
    <property type="term" value="C:cytosol"/>
    <property type="evidence" value="ECO:0007669"/>
    <property type="project" value="TreeGrafter"/>
</dbReference>
<dbReference type="GO" id="GO:0004386">
    <property type="term" value="F:helicase activity"/>
    <property type="evidence" value="ECO:0007669"/>
    <property type="project" value="UniProtKB-KW"/>
</dbReference>
<dbReference type="InterPro" id="IPR050742">
    <property type="entry name" value="Helicase_Restrict-Modif_Enz"/>
</dbReference>
<dbReference type="InterPro" id="IPR006935">
    <property type="entry name" value="Helicase/UvrB_N"/>
</dbReference>
<keyword evidence="3" id="KW-0347">Helicase</keyword>
<dbReference type="Proteomes" id="UP000824260">
    <property type="component" value="Unassembled WGS sequence"/>
</dbReference>
<dbReference type="InterPro" id="IPR027417">
    <property type="entry name" value="P-loop_NTPase"/>
</dbReference>
<reference evidence="3" key="2">
    <citation type="journal article" date="2021" name="PeerJ">
        <title>Extensive microbial diversity within the chicken gut microbiome revealed by metagenomics and culture.</title>
        <authorList>
            <person name="Gilroy R."/>
            <person name="Ravi A."/>
            <person name="Getino M."/>
            <person name="Pursley I."/>
            <person name="Horton D.L."/>
            <person name="Alikhan N.F."/>
            <person name="Baker D."/>
            <person name="Gharbi K."/>
            <person name="Hall N."/>
            <person name="Watson M."/>
            <person name="Adriaenssens E.M."/>
            <person name="Foster-Nyarko E."/>
            <person name="Jarju S."/>
            <person name="Secka A."/>
            <person name="Antonio M."/>
            <person name="Oren A."/>
            <person name="Chaudhuri R.R."/>
            <person name="La Ragione R."/>
            <person name="Hildebrand F."/>
            <person name="Pallen M.J."/>
        </authorList>
    </citation>
    <scope>NUCLEOTIDE SEQUENCE</scope>
    <source>
        <strain evidence="3">ChiSjej6B24-2974</strain>
    </source>
</reference>
<name>A0A9D0ZNK2_9FIRM</name>
<dbReference type="GO" id="GO:0016787">
    <property type="term" value="F:hydrolase activity"/>
    <property type="evidence" value="ECO:0007669"/>
    <property type="project" value="InterPro"/>
</dbReference>
<comment type="caution">
    <text evidence="3">The sequence shown here is derived from an EMBL/GenBank/DDBJ whole genome shotgun (WGS) entry which is preliminary data.</text>
</comment>
<dbReference type="Gene3D" id="3.40.50.300">
    <property type="entry name" value="P-loop containing nucleotide triphosphate hydrolases"/>
    <property type="match status" value="1"/>
</dbReference>
<keyword evidence="3" id="KW-0547">Nucleotide-binding</keyword>
<evidence type="ECO:0000313" key="4">
    <source>
        <dbReference type="Proteomes" id="UP000824260"/>
    </source>
</evidence>
<dbReference type="SUPFAM" id="SSF52540">
    <property type="entry name" value="P-loop containing nucleoside triphosphate hydrolases"/>
    <property type="match status" value="2"/>
</dbReference>
<dbReference type="AlphaFoldDB" id="A0A9D0ZNK2"/>
<sequence>MELKNYQKRVLRELDAYISLLNSTQSLNAAYNKHWQQLGIAVGFSGLPPYNDVLPGVPHVCFKVPTGGGKTLLACASLRHIFSGMGMMKTKAVVWLVPSNAILEQTLRDLRNPEHPYRQQINFDFSCRVEVYDGAQALNGQSLSPASVQENLSIFVLSYDALRIKKKDGRKVYQENGNLAQFVPHFTDRDALIPDVDETALIQVLNQMSPVVIVDESHNAQSELSIEMLKNLNPSFVLDLTATPKKNSNIISIVDARELKKENMVKLPVIIYNRQTKDDVLIDAIQLRGSIEAQAKAEKDQNGTYIRPIVLFQAQPKGKENAATFEKLKAELIEIGIPQEQIAIKTSEINELKGVNLLAADCPIRYIITVNALKEGWDCSFAYILATLANRTSRVDVEQIVGRVLRLPYARKHSQSLLNMAYVLTSSVDFRTTVENVVKGLNRAGFSEKEYRIGSDLPEVVPQPDPVQQTIDDIKPEEPETDAEEFVGFDTAHVRDRLQAGQTQTASGNGTPDSIAQMAQEAERQGAAFEAETEQAENMGIPLTGGGDMRKHYEMQSEYEDALTLELPMFFEDVGASLLFEHDFAKVSRESLADGFMLADKDTQISFGMSQGDITAVDVQNEARPKQIALSEREAREFKNIVLTYPPERRKEMCIGKIYQLLNRLDFLSASDLRNYIQRIVDQMSSEELSRMEGSLPAYAAQIRQKIMNLLEEYREKRFFQRIETDEIIVEPSYKFPKVISPTVTMFPISKSLYTDEADVNDFEHRVISALAGLSNVRWWHRVIERNPNSFVLNGFINHYPDFIVATEKGNIILVETKGDDRDNSDSKAKLRLGRKWAELAGSKYRYYMVFDENDTGFEGAYRVSEFMELMKRL</sequence>
<evidence type="ECO:0000313" key="3">
    <source>
        <dbReference type="EMBL" id="HIQ83913.1"/>
    </source>
</evidence>
<organism evidence="3 4">
    <name type="scientific">Candidatus Pullichristensenella stercorigallinarum</name>
    <dbReference type="NCBI Taxonomy" id="2840909"/>
    <lineage>
        <taxon>Bacteria</taxon>
        <taxon>Bacillati</taxon>
        <taxon>Bacillota</taxon>
        <taxon>Clostridia</taxon>
        <taxon>Candidatus Pullichristensenella</taxon>
    </lineage>
</organism>
<dbReference type="GO" id="GO:0003677">
    <property type="term" value="F:DNA binding"/>
    <property type="evidence" value="ECO:0007669"/>
    <property type="project" value="InterPro"/>
</dbReference>
<keyword evidence="3" id="KW-0067">ATP-binding</keyword>
<feature type="region of interest" description="Disordered" evidence="1">
    <location>
        <begin position="519"/>
        <end position="545"/>
    </location>
</feature>
<dbReference type="EMBL" id="DVFZ01000117">
    <property type="protein sequence ID" value="HIQ83913.1"/>
    <property type="molecule type" value="Genomic_DNA"/>
</dbReference>
<keyword evidence="3" id="KW-0378">Hydrolase</keyword>
<protein>
    <submittedName>
        <fullName evidence="3">DEAD/DEAH box helicase family protein</fullName>
    </submittedName>
</protein>
<proteinExistence type="predicted"/>
<evidence type="ECO:0000259" key="2">
    <source>
        <dbReference type="Pfam" id="PF04851"/>
    </source>
</evidence>